<feature type="region of interest" description="Disordered" evidence="1">
    <location>
        <begin position="1"/>
        <end position="31"/>
    </location>
</feature>
<feature type="region of interest" description="Disordered" evidence="1">
    <location>
        <begin position="74"/>
        <end position="96"/>
    </location>
</feature>
<dbReference type="Proteomes" id="UP001595844">
    <property type="component" value="Unassembled WGS sequence"/>
</dbReference>
<organism evidence="3 4">
    <name type="scientific">Nocardia halotolerans</name>
    <dbReference type="NCBI Taxonomy" id="1755878"/>
    <lineage>
        <taxon>Bacteria</taxon>
        <taxon>Bacillati</taxon>
        <taxon>Actinomycetota</taxon>
        <taxon>Actinomycetes</taxon>
        <taxon>Mycobacteriales</taxon>
        <taxon>Nocardiaceae</taxon>
        <taxon>Nocardia</taxon>
    </lineage>
</organism>
<reference evidence="4" key="1">
    <citation type="journal article" date="2019" name="Int. J. Syst. Evol. Microbiol.">
        <title>The Global Catalogue of Microorganisms (GCM) 10K type strain sequencing project: providing services to taxonomists for standard genome sequencing and annotation.</title>
        <authorList>
            <consortium name="The Broad Institute Genomics Platform"/>
            <consortium name="The Broad Institute Genome Sequencing Center for Infectious Disease"/>
            <person name="Wu L."/>
            <person name="Ma J."/>
        </authorList>
    </citation>
    <scope>NUCLEOTIDE SEQUENCE [LARGE SCALE GENOMIC DNA]</scope>
    <source>
        <strain evidence="4">IBRC-M 10490</strain>
    </source>
</reference>
<evidence type="ECO:0000256" key="2">
    <source>
        <dbReference type="SAM" id="Phobius"/>
    </source>
</evidence>
<keyword evidence="2" id="KW-1133">Transmembrane helix</keyword>
<comment type="caution">
    <text evidence="3">The sequence shown here is derived from an EMBL/GenBank/DDBJ whole genome shotgun (WGS) entry which is preliminary data.</text>
</comment>
<keyword evidence="2" id="KW-0472">Membrane</keyword>
<gene>
    <name evidence="3" type="ORF">ACFO5K_21850</name>
</gene>
<proteinExistence type="predicted"/>
<name>A0ABV8VKZ2_9NOCA</name>
<feature type="transmembrane region" description="Helical" evidence="2">
    <location>
        <begin position="38"/>
        <end position="61"/>
    </location>
</feature>
<protein>
    <submittedName>
        <fullName evidence="3">Uncharacterized protein</fullName>
    </submittedName>
</protein>
<evidence type="ECO:0000256" key="1">
    <source>
        <dbReference type="SAM" id="MobiDB-lite"/>
    </source>
</evidence>
<keyword evidence="2" id="KW-0812">Transmembrane</keyword>
<sequence>MTYPSGQQNPWGQPPGGGHPQQHPYEMAPLAPPPKSNAGWIVVALLLVVGLVGGVGALVLGANSGVSGSAMAASDAMTTTAPTTTTTTTTTKARPSAGAQLSYTEYEGPWNFKLGDVEMTADWSEGRDHTDCAPVEEDGALTALGCQYAVEMLLTAEGGAVKLTQFVLAMSDPAAAEHAADQIEETDLNVRPAGIIDDFETGKWKATSSKEFVVITLATATAAVRTELVQDYLRYRHGDITGAIAFR</sequence>
<feature type="compositionally biased region" description="Low complexity" evidence="1">
    <location>
        <begin position="78"/>
        <end position="91"/>
    </location>
</feature>
<keyword evidence="4" id="KW-1185">Reference proteome</keyword>
<feature type="compositionally biased region" description="Low complexity" evidence="1">
    <location>
        <begin position="1"/>
        <end position="11"/>
    </location>
</feature>
<dbReference type="EMBL" id="JBHSDL010000025">
    <property type="protein sequence ID" value="MFC4376739.1"/>
    <property type="molecule type" value="Genomic_DNA"/>
</dbReference>
<evidence type="ECO:0000313" key="4">
    <source>
        <dbReference type="Proteomes" id="UP001595844"/>
    </source>
</evidence>
<accession>A0ABV8VKZ2</accession>
<evidence type="ECO:0000313" key="3">
    <source>
        <dbReference type="EMBL" id="MFC4376739.1"/>
    </source>
</evidence>
<dbReference type="RefSeq" id="WP_378566009.1">
    <property type="nucleotide sequence ID" value="NZ_JBHSDL010000025.1"/>
</dbReference>